<dbReference type="GO" id="GO:0016491">
    <property type="term" value="F:oxidoreductase activity"/>
    <property type="evidence" value="ECO:0007669"/>
    <property type="project" value="UniProtKB-KW"/>
</dbReference>
<keyword evidence="5" id="KW-0472">Membrane</keyword>
<dbReference type="InterPro" id="IPR014756">
    <property type="entry name" value="Ig_E-set"/>
</dbReference>
<dbReference type="Gene3D" id="2.60.40.650">
    <property type="match status" value="1"/>
</dbReference>
<protein>
    <submittedName>
        <fullName evidence="8">Molybdopterin-dependent oxidoreductase</fullName>
    </submittedName>
</protein>
<dbReference type="Pfam" id="PF00174">
    <property type="entry name" value="Oxidored_molyb"/>
    <property type="match status" value="1"/>
</dbReference>
<feature type="domain" description="Moybdenum cofactor oxidoreductase dimerisation" evidence="7">
    <location>
        <begin position="385"/>
        <end position="478"/>
    </location>
</feature>
<evidence type="ECO:0000313" key="9">
    <source>
        <dbReference type="Proteomes" id="UP000612893"/>
    </source>
</evidence>
<feature type="transmembrane region" description="Helical" evidence="5">
    <location>
        <begin position="166"/>
        <end position="185"/>
    </location>
</feature>
<dbReference type="InterPro" id="IPR005066">
    <property type="entry name" value="MoCF_OxRdtse_dimer"/>
</dbReference>
<feature type="transmembrane region" description="Helical" evidence="5">
    <location>
        <begin position="126"/>
        <end position="146"/>
    </location>
</feature>
<comment type="cofactor">
    <cofactor evidence="1">
        <name>Mo-molybdopterin</name>
        <dbReference type="ChEBI" id="CHEBI:71302"/>
    </cofactor>
</comment>
<proteinExistence type="predicted"/>
<dbReference type="SUPFAM" id="SSF81296">
    <property type="entry name" value="E set domains"/>
    <property type="match status" value="1"/>
</dbReference>
<evidence type="ECO:0000259" key="6">
    <source>
        <dbReference type="Pfam" id="PF00174"/>
    </source>
</evidence>
<evidence type="ECO:0000256" key="5">
    <source>
        <dbReference type="SAM" id="Phobius"/>
    </source>
</evidence>
<feature type="transmembrane region" description="Helical" evidence="5">
    <location>
        <begin position="70"/>
        <end position="89"/>
    </location>
</feature>
<accession>A0A934N9Q1</accession>
<dbReference type="Pfam" id="PF03404">
    <property type="entry name" value="Mo-co_dimer"/>
    <property type="match status" value="1"/>
</dbReference>
<gene>
    <name evidence="8" type="ORF">JF922_21835</name>
</gene>
<dbReference type="InterPro" id="IPR008335">
    <property type="entry name" value="Mopterin_OxRdtase_euk"/>
</dbReference>
<dbReference type="Proteomes" id="UP000612893">
    <property type="component" value="Unassembled WGS sequence"/>
</dbReference>
<dbReference type="PANTHER" id="PTHR19372:SF7">
    <property type="entry name" value="SULFITE OXIDASE, MITOCHONDRIAL"/>
    <property type="match status" value="1"/>
</dbReference>
<dbReference type="SUPFAM" id="SSF56524">
    <property type="entry name" value="Oxidoreductase molybdopterin-binding domain"/>
    <property type="match status" value="1"/>
</dbReference>
<feature type="transmembrane region" description="Helical" evidence="5">
    <location>
        <begin position="101"/>
        <end position="119"/>
    </location>
</feature>
<keyword evidence="2" id="KW-0500">Molybdenum</keyword>
<dbReference type="InterPro" id="IPR036374">
    <property type="entry name" value="OxRdtase_Mopterin-bd_sf"/>
</dbReference>
<dbReference type="Gene3D" id="3.90.420.10">
    <property type="entry name" value="Oxidoreductase, molybdopterin-binding domain"/>
    <property type="match status" value="1"/>
</dbReference>
<evidence type="ECO:0000256" key="3">
    <source>
        <dbReference type="ARBA" id="ARBA00022723"/>
    </source>
</evidence>
<sequence length="497" mass="52263">MRDVGLRRGAWAGLVAGLAAAALMYLGSGLIGLRTLPEALQPPLLAAMPGPLFGFLIDRLQHAGKVLEEAGLLVAMIVALAVLGAGAGLLADRRGLTRTGLLAGAVAWLVVTLVLLPLAGDGLLGLRGGVTQPLGWAIVFGVYAMLWETVWSSSPAPEPDLGRRRMLTALPVGLALGSLGVLGFLKVPGWVRDVAAPPEAGLSGRVPEITPVGNFYVVSKNFNDPVIPAAGWALRVTGLVQRTLRIDYGQLQSLPAVTEAVTMECVSNEVGGPLMSTGRFTGIPVRDLVGMAAPQAKATALTFKARDGFTETASLKLIMDDPTILVAYRLEGQSLPDKHGFPARILIPGHYGMRAPKWLDEIELTDSESGGYWEGQGWDHQAAVKTTSRIDTPGNGALVGPGPLQLAGVAFAGNRGVQAVEWSADGGKSWAAAQLSAPLSPLTWVLWQVSWSPPREGAYSLQVRARDGRGELQTSQVAASYPNGASSYHTIRVNVHS</sequence>
<organism evidence="8 9">
    <name type="scientific">Candidatus Nephthysia bennettiae</name>
    <dbReference type="NCBI Taxonomy" id="3127016"/>
    <lineage>
        <taxon>Bacteria</taxon>
        <taxon>Bacillati</taxon>
        <taxon>Candidatus Dormiibacterota</taxon>
        <taxon>Candidatus Dormibacteria</taxon>
        <taxon>Candidatus Dormibacterales</taxon>
        <taxon>Candidatus Dormibacteraceae</taxon>
        <taxon>Candidatus Nephthysia</taxon>
    </lineage>
</organism>
<feature type="transmembrane region" description="Helical" evidence="5">
    <location>
        <begin position="39"/>
        <end position="58"/>
    </location>
</feature>
<reference evidence="8" key="1">
    <citation type="submission" date="2020-10" db="EMBL/GenBank/DDBJ databases">
        <title>Ca. Dormibacterota MAGs.</title>
        <authorList>
            <person name="Montgomery K."/>
        </authorList>
    </citation>
    <scope>NUCLEOTIDE SEQUENCE [LARGE SCALE GENOMIC DNA]</scope>
    <source>
        <strain evidence="8">SC8812_S17_10</strain>
    </source>
</reference>
<comment type="caution">
    <text evidence="8">The sequence shown here is derived from an EMBL/GenBank/DDBJ whole genome shotgun (WGS) entry which is preliminary data.</text>
</comment>
<dbReference type="EMBL" id="JAEKNR010000217">
    <property type="protein sequence ID" value="MBJ7600696.1"/>
    <property type="molecule type" value="Genomic_DNA"/>
</dbReference>
<keyword evidence="3" id="KW-0479">Metal-binding</keyword>
<evidence type="ECO:0000256" key="2">
    <source>
        <dbReference type="ARBA" id="ARBA00022505"/>
    </source>
</evidence>
<dbReference type="RefSeq" id="WP_338204637.1">
    <property type="nucleotide sequence ID" value="NZ_JAEKNR010000217.1"/>
</dbReference>
<dbReference type="GO" id="GO:0046872">
    <property type="term" value="F:metal ion binding"/>
    <property type="evidence" value="ECO:0007669"/>
    <property type="project" value="UniProtKB-KW"/>
</dbReference>
<evidence type="ECO:0000313" key="8">
    <source>
        <dbReference type="EMBL" id="MBJ7600696.1"/>
    </source>
</evidence>
<evidence type="ECO:0000256" key="4">
    <source>
        <dbReference type="ARBA" id="ARBA00023002"/>
    </source>
</evidence>
<dbReference type="PRINTS" id="PR00407">
    <property type="entry name" value="EUMOPTERIN"/>
</dbReference>
<keyword evidence="9" id="KW-1185">Reference proteome</keyword>
<keyword evidence="4" id="KW-0560">Oxidoreductase</keyword>
<keyword evidence="5" id="KW-0812">Transmembrane</keyword>
<dbReference type="AlphaFoldDB" id="A0A934N9Q1"/>
<feature type="domain" description="Oxidoreductase molybdopterin-binding" evidence="6">
    <location>
        <begin position="225"/>
        <end position="373"/>
    </location>
</feature>
<keyword evidence="5" id="KW-1133">Transmembrane helix</keyword>
<feature type="transmembrane region" description="Helical" evidence="5">
    <location>
        <begin position="12"/>
        <end position="33"/>
    </location>
</feature>
<dbReference type="PANTHER" id="PTHR19372">
    <property type="entry name" value="SULFITE REDUCTASE"/>
    <property type="match status" value="1"/>
</dbReference>
<evidence type="ECO:0000259" key="7">
    <source>
        <dbReference type="Pfam" id="PF03404"/>
    </source>
</evidence>
<dbReference type="InterPro" id="IPR000572">
    <property type="entry name" value="OxRdtase_Mopterin-bd_dom"/>
</dbReference>
<name>A0A934N9Q1_9BACT</name>
<evidence type="ECO:0000256" key="1">
    <source>
        <dbReference type="ARBA" id="ARBA00001924"/>
    </source>
</evidence>